<sequence>MTDPRTPHERCPDAAGGDTDSATALGSHWFERPAAGRPAGAEKPTPIGPAVPQDARPDRVDGDVRRFGPGVTVPAPAAPTAVTAVAVWHGDGTPPPDRRTRRTVRLRRLRRWALAAAVLVTVLALLTWQRYGQSIAVENVSARPGSPTLGCEGTADIVGVVGTNGRPGTLVYRWVRSDGTTSGLLREKLARGQEQARLRLLWSFTGRGDYSARAELRVVSPSAHRSTARFDYFCRLGSPPGR</sequence>
<keyword evidence="2" id="KW-1133">Transmembrane helix</keyword>
<feature type="compositionally biased region" description="Low complexity" evidence="1">
    <location>
        <begin position="13"/>
        <end position="24"/>
    </location>
</feature>
<feature type="compositionally biased region" description="Basic and acidic residues" evidence="1">
    <location>
        <begin position="1"/>
        <end position="12"/>
    </location>
</feature>
<feature type="region of interest" description="Disordered" evidence="1">
    <location>
        <begin position="1"/>
        <end position="62"/>
    </location>
</feature>
<evidence type="ECO:0000313" key="3">
    <source>
        <dbReference type="EMBL" id="GLF96935.1"/>
    </source>
</evidence>
<organism evidence="3 4">
    <name type="scientific">Streptomyces yaizuensis</name>
    <dbReference type="NCBI Taxonomy" id="2989713"/>
    <lineage>
        <taxon>Bacteria</taxon>
        <taxon>Bacillati</taxon>
        <taxon>Actinomycetota</taxon>
        <taxon>Actinomycetes</taxon>
        <taxon>Kitasatosporales</taxon>
        <taxon>Streptomycetaceae</taxon>
        <taxon>Streptomyces</taxon>
    </lineage>
</organism>
<proteinExistence type="predicted"/>
<keyword evidence="4" id="KW-1185">Reference proteome</keyword>
<dbReference type="RefSeq" id="WP_323448949.1">
    <property type="nucleotide sequence ID" value="NZ_BSBI01000009.1"/>
</dbReference>
<protein>
    <recommendedName>
        <fullName evidence="5">Ig-like domain-containing protein</fullName>
    </recommendedName>
</protein>
<keyword evidence="2" id="KW-0472">Membrane</keyword>
<evidence type="ECO:0008006" key="5">
    <source>
        <dbReference type="Google" id="ProtNLM"/>
    </source>
</evidence>
<keyword evidence="2" id="KW-0812">Transmembrane</keyword>
<dbReference type="EMBL" id="BSBI01000009">
    <property type="protein sequence ID" value="GLF96935.1"/>
    <property type="molecule type" value="Genomic_DNA"/>
</dbReference>
<comment type="caution">
    <text evidence="3">The sequence shown here is derived from an EMBL/GenBank/DDBJ whole genome shotgun (WGS) entry which is preliminary data.</text>
</comment>
<reference evidence="3 4" key="1">
    <citation type="submission" date="2022-10" db="EMBL/GenBank/DDBJ databases">
        <title>Draft genome sequence of Streptomyces sp. YSPA8.</title>
        <authorList>
            <person name="Moriuchi R."/>
            <person name="Dohra H."/>
            <person name="Yamamura H."/>
            <person name="Kodani S."/>
        </authorList>
    </citation>
    <scope>NUCLEOTIDE SEQUENCE [LARGE SCALE GENOMIC DNA]</scope>
    <source>
        <strain evidence="3 4">YSPA8</strain>
    </source>
</reference>
<evidence type="ECO:0000256" key="1">
    <source>
        <dbReference type="SAM" id="MobiDB-lite"/>
    </source>
</evidence>
<gene>
    <name evidence="3" type="ORF">SYYSPA8_21580</name>
</gene>
<evidence type="ECO:0000256" key="2">
    <source>
        <dbReference type="SAM" id="Phobius"/>
    </source>
</evidence>
<feature type="transmembrane region" description="Helical" evidence="2">
    <location>
        <begin position="109"/>
        <end position="128"/>
    </location>
</feature>
<evidence type="ECO:0000313" key="4">
    <source>
        <dbReference type="Proteomes" id="UP001291653"/>
    </source>
</evidence>
<name>A0ABQ5P367_9ACTN</name>
<dbReference type="Proteomes" id="UP001291653">
    <property type="component" value="Unassembled WGS sequence"/>
</dbReference>
<accession>A0ABQ5P367</accession>